<dbReference type="Proteomes" id="UP001315686">
    <property type="component" value="Unassembled WGS sequence"/>
</dbReference>
<keyword evidence="3" id="KW-0964">Secreted</keyword>
<keyword evidence="6" id="KW-0843">Virulence</keyword>
<name>A0AAP2CQB9_9RHOB</name>
<evidence type="ECO:0000313" key="9">
    <source>
        <dbReference type="EMBL" id="MBT0957770.1"/>
    </source>
</evidence>
<dbReference type="PANTHER" id="PTHR38340">
    <property type="entry name" value="S-LAYER PROTEIN"/>
    <property type="match status" value="1"/>
</dbReference>
<dbReference type="PROSITE" id="PS00330">
    <property type="entry name" value="HEMOLYSIN_CALCIUM"/>
    <property type="match status" value="14"/>
</dbReference>
<dbReference type="PRINTS" id="PR00313">
    <property type="entry name" value="CABNDNGRPT"/>
</dbReference>
<dbReference type="InterPro" id="IPR050557">
    <property type="entry name" value="RTX_toxin/Mannuronan_C5-epim"/>
</dbReference>
<feature type="region of interest" description="Disordered" evidence="8">
    <location>
        <begin position="822"/>
        <end position="852"/>
    </location>
</feature>
<dbReference type="PANTHER" id="PTHR38340:SF1">
    <property type="entry name" value="S-LAYER PROTEIN"/>
    <property type="match status" value="1"/>
</dbReference>
<dbReference type="GO" id="GO:0016020">
    <property type="term" value="C:membrane"/>
    <property type="evidence" value="ECO:0007669"/>
    <property type="project" value="UniProtKB-SubCell"/>
</dbReference>
<evidence type="ECO:0000256" key="1">
    <source>
        <dbReference type="ARBA" id="ARBA00004370"/>
    </source>
</evidence>
<dbReference type="EMBL" id="JADQAZ010000002">
    <property type="protein sequence ID" value="MBT0957770.1"/>
    <property type="molecule type" value="Genomic_DNA"/>
</dbReference>
<evidence type="ECO:0000256" key="5">
    <source>
        <dbReference type="ARBA" id="ARBA00022737"/>
    </source>
</evidence>
<dbReference type="Pfam" id="PF00353">
    <property type="entry name" value="HemolysinCabind"/>
    <property type="match status" value="11"/>
</dbReference>
<comment type="caution">
    <text evidence="9">The sequence shown here is derived from an EMBL/GenBank/DDBJ whole genome shotgun (WGS) entry which is preliminary data.</text>
</comment>
<evidence type="ECO:0000256" key="7">
    <source>
        <dbReference type="ARBA" id="ARBA00023136"/>
    </source>
</evidence>
<dbReference type="GO" id="GO:0005576">
    <property type="term" value="C:extracellular region"/>
    <property type="evidence" value="ECO:0007669"/>
    <property type="project" value="UniProtKB-SubCell"/>
</dbReference>
<dbReference type="InterPro" id="IPR011049">
    <property type="entry name" value="Serralysin-like_metalloprot_C"/>
</dbReference>
<dbReference type="AlphaFoldDB" id="A0AAP2CQB9"/>
<feature type="compositionally biased region" description="Basic and acidic residues" evidence="8">
    <location>
        <begin position="830"/>
        <end position="847"/>
    </location>
</feature>
<dbReference type="RefSeq" id="WP_327793994.1">
    <property type="nucleotide sequence ID" value="NZ_JADQAZ010000002.1"/>
</dbReference>
<evidence type="ECO:0000256" key="4">
    <source>
        <dbReference type="ARBA" id="ARBA00022656"/>
    </source>
</evidence>
<keyword evidence="7" id="KW-0472">Membrane</keyword>
<dbReference type="InterPro" id="IPR001343">
    <property type="entry name" value="Hemolysn_Ca-bd"/>
</dbReference>
<evidence type="ECO:0008006" key="11">
    <source>
        <dbReference type="Google" id="ProtNLM"/>
    </source>
</evidence>
<keyword evidence="10" id="KW-1185">Reference proteome</keyword>
<protein>
    <recommendedName>
        <fullName evidence="11">Calcium-binding protein</fullName>
    </recommendedName>
</protein>
<organism evidence="9 10">
    <name type="scientific">Harenicola maris</name>
    <dbReference type="NCBI Taxonomy" id="2841044"/>
    <lineage>
        <taxon>Bacteria</taxon>
        <taxon>Pseudomonadati</taxon>
        <taxon>Pseudomonadota</taxon>
        <taxon>Alphaproteobacteria</taxon>
        <taxon>Rhodobacterales</taxon>
        <taxon>Paracoccaceae</taxon>
        <taxon>Harenicola</taxon>
    </lineage>
</organism>
<dbReference type="PRINTS" id="PR01488">
    <property type="entry name" value="RTXTOXINA"/>
</dbReference>
<sequence>MPGVSLLRGWVVMVELELRGTVAVSDQFGFGIADLLVRPTGTNSAVVYAATGYGGGVSSYTLTVGGLPSLADEAAYPTTGLAGAGATLTLVESSSGGTDLYVGGVRSSSVIKFDLGGGANIGGAGYVGGLGGAGQHLQAIEQLPSGMLVLADSSGSGIKQYSVASNGGSVSFVQNINDTGSSLALNVGSVAYAEIGAATLVVVASQAEHGVTSYLLGNPNLSVKDTLGAADGIGIMVPNDLVVTKVAGITYVVLASASPNGSAGALTVMSLGPSGALTATDHVLDTAYTQFANVQSMDVIEVNGRPYIVAVGGDGGVSLFTMMPGGQLVHLDSLEATDGAGLTDVRAVALAQVGGEVQVIVASEEVSGVTVLTFDVADAGITTQTGTGNSTAIGGSGDDILVGQGGDDRLEGGGGDDILYDGAGDDDLYGNGGADLFILAGDGNKDRIVDFDPAVDRIDLSEWPFLYDLDDVQIIILSNGARIRFGDEVLDLRSASGGPLTAAQVMGALVLGGNRSFSIPSVNQTGGNGADTLTGGAGIDSLSGGAGNDTLYGEEGDDTLDGGNGNDTLYGGAGADRLIGGAGDDRLEGGQGDDVISGGVGTDTAVINALSGSLYAVDYGNGSVGIFTTDGFDTYDGVERFAFNNGVMTLEQILATIPPLPDEVDPPTDPVDPTVPVTPTQGDVISGNSGDNYLIGTSGNDLLLGYGGDDILEGGCGDDILEGGGGADTLYGGCGEDVLYGSAGDDALYGELGDDLIYGDEGDDLIYGNAGEDRIFGGSGVDTIYGGANDDYIAGEDGGDIIRGGEGNDKILGGNGLNDIQGQGGSDDITGGKHSDVLSGGDGRDRINGQGDDDLLYGGEGGDYLYGKGGKDEISGGKGGDFIEGGVGSDVLKGDQGADELIGGKGNDLLSGGRGDDVLYGNAHDDELWGHSGADKLYGGSGADSLYGGDGADALYGHGGDDALSGGQGRDLLYGGAGGDVLNGGVGRDVLTGGTGPDTLTGGDGADEFLFNKTSGKDVITDYGGADVIRFSGLKRADLRLISVNGDAAIDFDGGRVVLEGVSLSQISLNDIDFI</sequence>
<dbReference type="GO" id="GO:0005509">
    <property type="term" value="F:calcium ion binding"/>
    <property type="evidence" value="ECO:0007669"/>
    <property type="project" value="InterPro"/>
</dbReference>
<evidence type="ECO:0000256" key="3">
    <source>
        <dbReference type="ARBA" id="ARBA00022525"/>
    </source>
</evidence>
<keyword evidence="5" id="KW-0677">Repeat</keyword>
<evidence type="ECO:0000256" key="8">
    <source>
        <dbReference type="SAM" id="MobiDB-lite"/>
    </source>
</evidence>
<comment type="subcellular location">
    <subcellularLocation>
        <location evidence="1">Membrane</location>
    </subcellularLocation>
    <subcellularLocation>
        <location evidence="2">Secreted</location>
    </subcellularLocation>
</comment>
<proteinExistence type="predicted"/>
<evidence type="ECO:0000256" key="2">
    <source>
        <dbReference type="ARBA" id="ARBA00004613"/>
    </source>
</evidence>
<gene>
    <name evidence="9" type="ORF">IV417_10245</name>
</gene>
<keyword evidence="4" id="KW-0800">Toxin</keyword>
<evidence type="ECO:0000313" key="10">
    <source>
        <dbReference type="Proteomes" id="UP001315686"/>
    </source>
</evidence>
<evidence type="ECO:0000256" key="6">
    <source>
        <dbReference type="ARBA" id="ARBA00023026"/>
    </source>
</evidence>
<feature type="region of interest" description="Disordered" evidence="8">
    <location>
        <begin position="547"/>
        <end position="567"/>
    </location>
</feature>
<dbReference type="SUPFAM" id="SSF51120">
    <property type="entry name" value="beta-Roll"/>
    <property type="match status" value="5"/>
</dbReference>
<dbReference type="InterPro" id="IPR018511">
    <property type="entry name" value="Hemolysin-typ_Ca-bd_CS"/>
</dbReference>
<dbReference type="Gene3D" id="2.150.10.10">
    <property type="entry name" value="Serralysin-like metalloprotease, C-terminal"/>
    <property type="match status" value="8"/>
</dbReference>
<accession>A0AAP2CQB9</accession>
<reference evidence="9 10" key="1">
    <citation type="journal article" date="2021" name="Arch. Microbiol.">
        <title>Harenicola maris gen. nov., sp. nov. isolated from the Sea of Japan shallow sediments.</title>
        <authorList>
            <person name="Romanenko L.A."/>
            <person name="Kurilenko V.V."/>
            <person name="Chernysheva N.Y."/>
            <person name="Tekutyeva L.A."/>
            <person name="Velansky P.V."/>
            <person name="Svetashev V.I."/>
            <person name="Isaeva M.P."/>
        </authorList>
    </citation>
    <scope>NUCLEOTIDE SEQUENCE [LARGE SCALE GENOMIC DNA]</scope>
    <source>
        <strain evidence="9 10">KMM 3653</strain>
    </source>
</reference>
<dbReference type="GO" id="GO:0090729">
    <property type="term" value="F:toxin activity"/>
    <property type="evidence" value="ECO:0007669"/>
    <property type="project" value="UniProtKB-KW"/>
</dbReference>
<dbReference type="InterPro" id="IPR003995">
    <property type="entry name" value="RTX_toxin_determinant-A"/>
</dbReference>